<dbReference type="Proteomes" id="UP000028990">
    <property type="component" value="Unassembled WGS sequence"/>
</dbReference>
<accession>A0A091D3V7</accession>
<feature type="compositionally biased region" description="Basic and acidic residues" evidence="1">
    <location>
        <begin position="65"/>
        <end position="74"/>
    </location>
</feature>
<reference evidence="2 3" key="1">
    <citation type="submission" date="2013-11" db="EMBL/GenBank/DDBJ databases">
        <title>The Damaraland mole rat (Fukomys damarensis) genome and evolution of African mole rats.</title>
        <authorList>
            <person name="Gladyshev V.N."/>
            <person name="Fang X."/>
        </authorList>
    </citation>
    <scope>NUCLEOTIDE SEQUENCE [LARGE SCALE GENOMIC DNA]</scope>
    <source>
        <tissue evidence="2">Liver</tissue>
    </source>
</reference>
<protein>
    <submittedName>
        <fullName evidence="2">Uncharacterized protein</fullName>
    </submittedName>
</protein>
<feature type="region of interest" description="Disordered" evidence="1">
    <location>
        <begin position="1"/>
        <end position="45"/>
    </location>
</feature>
<name>A0A091D3V7_FUKDA</name>
<dbReference type="EMBL" id="KN123387">
    <property type="protein sequence ID" value="KFO25183.1"/>
    <property type="molecule type" value="Genomic_DNA"/>
</dbReference>
<dbReference type="AlphaFoldDB" id="A0A091D3V7"/>
<feature type="region of interest" description="Disordered" evidence="1">
    <location>
        <begin position="60"/>
        <end position="90"/>
    </location>
</feature>
<evidence type="ECO:0000313" key="2">
    <source>
        <dbReference type="EMBL" id="KFO25183.1"/>
    </source>
</evidence>
<proteinExistence type="predicted"/>
<feature type="compositionally biased region" description="Basic and acidic residues" evidence="1">
    <location>
        <begin position="10"/>
        <end position="42"/>
    </location>
</feature>
<keyword evidence="3" id="KW-1185">Reference proteome</keyword>
<evidence type="ECO:0000256" key="1">
    <source>
        <dbReference type="SAM" id="MobiDB-lite"/>
    </source>
</evidence>
<sequence length="90" mass="10153">MREKRKKTIVIKERRVDGARDENVGKGDDGLDKDNDEGGKDDDGLDFFTGSELFKVAYHAPNPLERGKNERDAHSALSELPGQEIKQNRK</sequence>
<organism evidence="2 3">
    <name type="scientific">Fukomys damarensis</name>
    <name type="common">Damaraland mole rat</name>
    <name type="synonym">Cryptomys damarensis</name>
    <dbReference type="NCBI Taxonomy" id="885580"/>
    <lineage>
        <taxon>Eukaryota</taxon>
        <taxon>Metazoa</taxon>
        <taxon>Chordata</taxon>
        <taxon>Craniata</taxon>
        <taxon>Vertebrata</taxon>
        <taxon>Euteleostomi</taxon>
        <taxon>Mammalia</taxon>
        <taxon>Eutheria</taxon>
        <taxon>Euarchontoglires</taxon>
        <taxon>Glires</taxon>
        <taxon>Rodentia</taxon>
        <taxon>Hystricomorpha</taxon>
        <taxon>Bathyergidae</taxon>
        <taxon>Fukomys</taxon>
    </lineage>
</organism>
<evidence type="ECO:0000313" key="3">
    <source>
        <dbReference type="Proteomes" id="UP000028990"/>
    </source>
</evidence>
<gene>
    <name evidence="2" type="ORF">H920_13379</name>
</gene>